<protein>
    <submittedName>
        <fullName evidence="1">Uncharacterized protein</fullName>
    </submittedName>
</protein>
<organism evidence="1">
    <name type="scientific">bioreactor metagenome</name>
    <dbReference type="NCBI Taxonomy" id="1076179"/>
    <lineage>
        <taxon>unclassified sequences</taxon>
        <taxon>metagenomes</taxon>
        <taxon>ecological metagenomes</taxon>
    </lineage>
</organism>
<gene>
    <name evidence="1" type="ORF">SDC9_210200</name>
</gene>
<proteinExistence type="predicted"/>
<evidence type="ECO:0000313" key="1">
    <source>
        <dbReference type="EMBL" id="MPN62451.1"/>
    </source>
</evidence>
<name>A0A645JFS0_9ZZZZ</name>
<comment type="caution">
    <text evidence="1">The sequence shown here is derived from an EMBL/GenBank/DDBJ whole genome shotgun (WGS) entry which is preliminary data.</text>
</comment>
<accession>A0A645JFS0</accession>
<dbReference type="AlphaFoldDB" id="A0A645JFS0"/>
<dbReference type="EMBL" id="VSSQ01140484">
    <property type="protein sequence ID" value="MPN62451.1"/>
    <property type="molecule type" value="Genomic_DNA"/>
</dbReference>
<reference evidence="1" key="1">
    <citation type="submission" date="2019-08" db="EMBL/GenBank/DDBJ databases">
        <authorList>
            <person name="Kucharzyk K."/>
            <person name="Murdoch R.W."/>
            <person name="Higgins S."/>
            <person name="Loffler F."/>
        </authorList>
    </citation>
    <scope>NUCLEOTIDE SEQUENCE</scope>
</reference>
<sequence length="166" mass="18735">MPCLVIQRGIDPGRKLTVERMCGEKGDPVFGRAFGNDLEIAVGDEVGRMAAVIIQSGVGSGTKRLDFLCKDILDLKVGRIGTEKQKTKRFYRLFRFKNGGLWKPCPGRRLEYEMGVRPAAFAPVLIFQRIQNQTVPPIGRGGFSLHREPEADRFRNFLIERNQRTA</sequence>